<sequence length="602" mass="68382">MERHLDEHNEGLKCLINDEEAMAYDRQNFNAGHFMTRVGEECEKKRIFICCDGTGNNASGTVDPLTNVAKLARAVDRTGNDSYNIPSPIAVERHRGDAREEKRFGSVRQIVYYSSGVGTRSALITDSLYASAFGKGLSGNLLDAYCFLCNNYNASSVLDEIILAGFSRGAFTVRCLARFVNDVGLLRRSGLAFLQTVYKLWRDNAGYSPPRWLAPSKWPKEYKKYFETLIALTKVSAMWGDPLSFVGNNVPNNVENAFQAVSLHEKRKMFRPMLWEREGNQETNANIKQCIFAGCHSDIGGGNTDPALSSASFFWMMGQIQECGCEAAFNHDTTTLLFAIPFQVKRKWWGWKRPPVGLRLQSFAEGRVNESRRGWYAAVYWLSLGLWDGRRDSLWEEYLEEGGTRTTLSEMGGADGGRKRQPIGLTVHVTVRLLYEHRYRKPAVAKGDRRLRCGLFTKYRPEEQRPALGTWRWVKRGTNPNIFLKEDKMGEHERFLSHSLLEQAKRIHCMSPTEDWKPKQDLIDTDNECNWTTVNEESKWDPITKDCTYEQTFISLLEETLEAHTGEGGNPDRGKHNGNQLSGAIQFSNPEGEKATQKKKND</sequence>
<feature type="compositionally biased region" description="Basic and acidic residues" evidence="1">
    <location>
        <begin position="564"/>
        <end position="575"/>
    </location>
</feature>
<evidence type="ECO:0000256" key="1">
    <source>
        <dbReference type="SAM" id="MobiDB-lite"/>
    </source>
</evidence>
<proteinExistence type="predicted"/>
<dbReference type="PANTHER" id="PTHR33840">
    <property type="match status" value="1"/>
</dbReference>
<gene>
    <name evidence="3" type="ORF">PG991_010301</name>
</gene>
<evidence type="ECO:0000313" key="3">
    <source>
        <dbReference type="EMBL" id="KAK8012926.1"/>
    </source>
</evidence>
<keyword evidence="4" id="KW-1185">Reference proteome</keyword>
<reference evidence="3 4" key="1">
    <citation type="submission" date="2023-01" db="EMBL/GenBank/DDBJ databases">
        <title>Analysis of 21 Apiospora genomes using comparative genomics revels a genus with tremendous synthesis potential of carbohydrate active enzymes and secondary metabolites.</title>
        <authorList>
            <person name="Sorensen T."/>
        </authorList>
    </citation>
    <scope>NUCLEOTIDE SEQUENCE [LARGE SCALE GENOMIC DNA]</scope>
    <source>
        <strain evidence="3 4">CBS 20057</strain>
    </source>
</reference>
<name>A0ABR1RI36_9PEZI</name>
<feature type="domain" description="T6SS Phospholipase effector Tle1-like catalytic" evidence="2">
    <location>
        <begin position="45"/>
        <end position="318"/>
    </location>
</feature>
<feature type="region of interest" description="Disordered" evidence="1">
    <location>
        <begin position="564"/>
        <end position="602"/>
    </location>
</feature>
<evidence type="ECO:0000313" key="4">
    <source>
        <dbReference type="Proteomes" id="UP001396898"/>
    </source>
</evidence>
<dbReference type="Pfam" id="PF09994">
    <property type="entry name" value="T6SS_Tle1-like_cat"/>
    <property type="match status" value="1"/>
</dbReference>
<evidence type="ECO:0000259" key="2">
    <source>
        <dbReference type="Pfam" id="PF09994"/>
    </source>
</evidence>
<dbReference type="EMBL" id="JAQQWI010000015">
    <property type="protein sequence ID" value="KAK8012926.1"/>
    <property type="molecule type" value="Genomic_DNA"/>
</dbReference>
<protein>
    <recommendedName>
        <fullName evidence="2">T6SS Phospholipase effector Tle1-like catalytic domain-containing protein</fullName>
    </recommendedName>
</protein>
<accession>A0ABR1RI36</accession>
<feature type="compositionally biased region" description="Basic and acidic residues" evidence="1">
    <location>
        <begin position="591"/>
        <end position="602"/>
    </location>
</feature>
<comment type="caution">
    <text evidence="3">The sequence shown here is derived from an EMBL/GenBank/DDBJ whole genome shotgun (WGS) entry which is preliminary data.</text>
</comment>
<dbReference type="InterPro" id="IPR018712">
    <property type="entry name" value="Tle1-like_cat"/>
</dbReference>
<dbReference type="PANTHER" id="PTHR33840:SF1">
    <property type="entry name" value="TLE1 PHOSPHOLIPASE DOMAIN-CONTAINING PROTEIN"/>
    <property type="match status" value="1"/>
</dbReference>
<organism evidence="3 4">
    <name type="scientific">Apiospora marii</name>
    <dbReference type="NCBI Taxonomy" id="335849"/>
    <lineage>
        <taxon>Eukaryota</taxon>
        <taxon>Fungi</taxon>
        <taxon>Dikarya</taxon>
        <taxon>Ascomycota</taxon>
        <taxon>Pezizomycotina</taxon>
        <taxon>Sordariomycetes</taxon>
        <taxon>Xylariomycetidae</taxon>
        <taxon>Amphisphaeriales</taxon>
        <taxon>Apiosporaceae</taxon>
        <taxon>Apiospora</taxon>
    </lineage>
</organism>
<feature type="compositionally biased region" description="Polar residues" evidence="1">
    <location>
        <begin position="577"/>
        <end position="589"/>
    </location>
</feature>
<dbReference type="Proteomes" id="UP001396898">
    <property type="component" value="Unassembled WGS sequence"/>
</dbReference>